<keyword evidence="7" id="KW-1185">Reference proteome</keyword>
<dbReference type="GO" id="GO:0006567">
    <property type="term" value="P:L-threonine catabolic process"/>
    <property type="evidence" value="ECO:0007669"/>
    <property type="project" value="TreeGrafter"/>
</dbReference>
<dbReference type="InterPro" id="IPR015424">
    <property type="entry name" value="PyrdxlP-dep_Trfase"/>
</dbReference>
<dbReference type="AlphaFoldDB" id="A0A1W0XEX0"/>
<proteinExistence type="inferred from homology"/>
<name>A0A1W0XEX0_HYPEX</name>
<dbReference type="GO" id="GO:0006545">
    <property type="term" value="P:glycine biosynthetic process"/>
    <property type="evidence" value="ECO:0007669"/>
    <property type="project" value="TreeGrafter"/>
</dbReference>
<dbReference type="GO" id="GO:0008732">
    <property type="term" value="F:L-allo-threonine aldolase activity"/>
    <property type="evidence" value="ECO:0007669"/>
    <property type="project" value="TreeGrafter"/>
</dbReference>
<dbReference type="EMBL" id="MTYJ01000001">
    <property type="protein sequence ID" value="OQV25975.1"/>
    <property type="molecule type" value="Genomic_DNA"/>
</dbReference>
<gene>
    <name evidence="6" type="ORF">BV898_00112</name>
</gene>
<evidence type="ECO:0000313" key="7">
    <source>
        <dbReference type="Proteomes" id="UP000192578"/>
    </source>
</evidence>
<dbReference type="FunFam" id="3.40.640.10:FF:000030">
    <property type="entry name" value="Low-specificity L-threonine aldolase"/>
    <property type="match status" value="1"/>
</dbReference>
<evidence type="ECO:0000256" key="3">
    <source>
        <dbReference type="ARBA" id="ARBA00022898"/>
    </source>
</evidence>
<dbReference type="GO" id="GO:0005829">
    <property type="term" value="C:cytosol"/>
    <property type="evidence" value="ECO:0007669"/>
    <property type="project" value="TreeGrafter"/>
</dbReference>
<evidence type="ECO:0000313" key="6">
    <source>
        <dbReference type="EMBL" id="OQV25975.1"/>
    </source>
</evidence>
<dbReference type="PANTHER" id="PTHR48097:SF9">
    <property type="entry name" value="L-THREONINE ALDOLASE"/>
    <property type="match status" value="1"/>
</dbReference>
<protein>
    <submittedName>
        <fullName evidence="6">Low-specificity L-threonine aldolase 2</fullName>
    </submittedName>
</protein>
<accession>A0A1W0XEX0</accession>
<dbReference type="InterPro" id="IPR015422">
    <property type="entry name" value="PyrdxlP-dep_Trfase_small"/>
</dbReference>
<reference evidence="7" key="1">
    <citation type="submission" date="2017-01" db="EMBL/GenBank/DDBJ databases">
        <title>Comparative genomics of anhydrobiosis in the tardigrade Hypsibius dujardini.</title>
        <authorList>
            <person name="Yoshida Y."/>
            <person name="Koutsovoulos G."/>
            <person name="Laetsch D."/>
            <person name="Stevens L."/>
            <person name="Kumar S."/>
            <person name="Horikawa D."/>
            <person name="Ishino K."/>
            <person name="Komine S."/>
            <person name="Tomita M."/>
            <person name="Blaxter M."/>
            <person name="Arakawa K."/>
        </authorList>
    </citation>
    <scope>NUCLEOTIDE SEQUENCE [LARGE SCALE GENOMIC DNA]</scope>
    <source>
        <strain evidence="7">Z151</strain>
    </source>
</reference>
<keyword evidence="3" id="KW-0663">Pyridoxal phosphate</keyword>
<dbReference type="Gene3D" id="3.90.1150.10">
    <property type="entry name" value="Aspartate Aminotransferase, domain 1"/>
    <property type="match status" value="1"/>
</dbReference>
<evidence type="ECO:0000259" key="5">
    <source>
        <dbReference type="Pfam" id="PF01212"/>
    </source>
</evidence>
<comment type="similarity">
    <text evidence="2">Belongs to the threonine aldolase family.</text>
</comment>
<evidence type="ECO:0000256" key="1">
    <source>
        <dbReference type="ARBA" id="ARBA00001933"/>
    </source>
</evidence>
<dbReference type="Gene3D" id="3.40.640.10">
    <property type="entry name" value="Type I PLP-dependent aspartate aminotransferase-like (Major domain)"/>
    <property type="match status" value="1"/>
</dbReference>
<evidence type="ECO:0000256" key="4">
    <source>
        <dbReference type="ARBA" id="ARBA00023239"/>
    </source>
</evidence>
<dbReference type="Pfam" id="PF01212">
    <property type="entry name" value="Beta_elim_lyase"/>
    <property type="match status" value="1"/>
</dbReference>
<dbReference type="NCBIfam" id="NF041359">
    <property type="entry name" value="GntG_guanitoxin"/>
    <property type="match status" value="1"/>
</dbReference>
<dbReference type="CDD" id="cd06502">
    <property type="entry name" value="TA_like"/>
    <property type="match status" value="1"/>
</dbReference>
<dbReference type="OrthoDB" id="10261951at2759"/>
<evidence type="ECO:0000256" key="2">
    <source>
        <dbReference type="ARBA" id="ARBA00006966"/>
    </source>
</evidence>
<feature type="domain" description="Aromatic amino acid beta-eliminating lyase/threonine aldolase" evidence="5">
    <location>
        <begin position="63"/>
        <end position="350"/>
    </location>
</feature>
<comment type="cofactor">
    <cofactor evidence="1">
        <name>pyridoxal 5'-phosphate</name>
        <dbReference type="ChEBI" id="CHEBI:597326"/>
    </cofactor>
</comment>
<dbReference type="InterPro" id="IPR015421">
    <property type="entry name" value="PyrdxlP-dep_Trfase_major"/>
</dbReference>
<dbReference type="SUPFAM" id="SSF53383">
    <property type="entry name" value="PLP-dependent transferases"/>
    <property type="match status" value="1"/>
</dbReference>
<dbReference type="InterPro" id="IPR023603">
    <property type="entry name" value="Low_specificity_L-TA-like"/>
</dbReference>
<sequence length="422" mass="46240">MHAVRGIQKALCRHAGGIVRSGIRTYVSRTQMKKYGGEQFEKSFGYCSVVEADNKDPNTRVVDMRSDTVSMPTDEMRQAMAEAVVGDDVYLEDPTVTALEIKAAEMFGKESALFVPSGTMGNLISVMIHCQERGSEAIVGDKCHIFKYEQGGISQFGGIHVKVIPNLKDGTFLLDDVMTSIRTDDIHYPRTKVLCLENTHNICGGKVLPLAYIDKITQFARKHGIPSVHMDGARIFNAAAALNVPVSRILENVDSVSCCLSKGLCAPVGSIIAGTDRFVSEARRLRKALGGGMRQVGHLAAAGLISLEKMVLRLVEDHRRAQHLAQSIAALKSPFFTVDLPGTHSNIVMIDLQTDRVPPEVFCKRLVSVTDAEKTHLGQSVLVRLFPFGNHVARAVICNNLTDEDIDLAIGKLQYFAQELQH</sequence>
<comment type="caution">
    <text evidence="6">The sequence shown here is derived from an EMBL/GenBank/DDBJ whole genome shotgun (WGS) entry which is preliminary data.</text>
</comment>
<dbReference type="InterPro" id="IPR001597">
    <property type="entry name" value="ArAA_b-elim_lyase/Thr_aldolase"/>
</dbReference>
<organism evidence="6 7">
    <name type="scientific">Hypsibius exemplaris</name>
    <name type="common">Freshwater tardigrade</name>
    <dbReference type="NCBI Taxonomy" id="2072580"/>
    <lineage>
        <taxon>Eukaryota</taxon>
        <taxon>Metazoa</taxon>
        <taxon>Ecdysozoa</taxon>
        <taxon>Tardigrada</taxon>
        <taxon>Eutardigrada</taxon>
        <taxon>Parachela</taxon>
        <taxon>Hypsibioidea</taxon>
        <taxon>Hypsibiidae</taxon>
        <taxon>Hypsibius</taxon>
    </lineage>
</organism>
<keyword evidence="4" id="KW-0456">Lyase</keyword>
<dbReference type="Proteomes" id="UP000192578">
    <property type="component" value="Unassembled WGS sequence"/>
</dbReference>
<dbReference type="PANTHER" id="PTHR48097">
    <property type="entry name" value="L-THREONINE ALDOLASE-RELATED"/>
    <property type="match status" value="1"/>
</dbReference>